<name>F7XD87_SINMM</name>
<dbReference type="HOGENOM" id="CLU_3205345_0_0_5"/>
<evidence type="ECO:0000313" key="1">
    <source>
        <dbReference type="EMBL" id="AEH82781.1"/>
    </source>
</evidence>
<organism evidence="1 2">
    <name type="scientific">Sinorhizobium meliloti (strain SM11)</name>
    <dbReference type="NCBI Taxonomy" id="707241"/>
    <lineage>
        <taxon>Bacteria</taxon>
        <taxon>Pseudomonadati</taxon>
        <taxon>Pseudomonadota</taxon>
        <taxon>Alphaproteobacteria</taxon>
        <taxon>Hyphomicrobiales</taxon>
        <taxon>Rhizobiaceae</taxon>
        <taxon>Sinorhizobium/Ensifer group</taxon>
        <taxon>Sinorhizobium</taxon>
    </lineage>
</organism>
<dbReference type="AlphaFoldDB" id="F7XD87"/>
<geneLocation type="plasmid" evidence="1 2">
    <name>pSmeSM11c</name>
</geneLocation>
<reference evidence="1 2" key="1">
    <citation type="journal article" date="2011" name="J. Biotechnol.">
        <title>The complete genome sequence of the dominant Sinorhizobium meliloti field isolate SM11 extends the S. meliloti pan-genome.</title>
        <authorList>
            <person name="Schneiker-Bekel S."/>
            <person name="Wibberg D."/>
            <person name="Bekel T."/>
            <person name="Blom J."/>
            <person name="Linke B."/>
            <person name="Neuweger H."/>
            <person name="Stiens M."/>
            <person name="Vorholter F.J."/>
            <person name="Weidner S."/>
            <person name="Goesmann A."/>
            <person name="Puhler A."/>
            <person name="Schluter A."/>
        </authorList>
    </citation>
    <scope>NUCLEOTIDE SEQUENCE [LARGE SCALE GENOMIC DNA]</scope>
    <source>
        <strain evidence="1 2">SM11</strain>
        <plasmid evidence="2">pSmeSM11c</plasmid>
    </source>
</reference>
<sequence>MVSRGESFLCSDCMSRFIGSDERRNMRQIDDFAATFARLKEGAAL</sequence>
<gene>
    <name evidence="1" type="ordered locus">SM11_pC1708</name>
</gene>
<dbReference type="Proteomes" id="UP000009045">
    <property type="component" value="Plasmid pSmeSM11c"/>
</dbReference>
<keyword evidence="1" id="KW-0614">Plasmid</keyword>
<accession>F7XD87</accession>
<protein>
    <submittedName>
        <fullName evidence="1">Uncharacterized protein</fullName>
    </submittedName>
</protein>
<evidence type="ECO:0000313" key="2">
    <source>
        <dbReference type="Proteomes" id="UP000009045"/>
    </source>
</evidence>
<dbReference type="KEGG" id="smx:SM11_pC1708"/>
<proteinExistence type="predicted"/>
<dbReference type="EMBL" id="CP001831">
    <property type="protein sequence ID" value="AEH82781.1"/>
    <property type="molecule type" value="Genomic_DNA"/>
</dbReference>